<sequence>MSTDPNKIKKVEGETMATFRTENPSQYFSHKSEKEYNDYVKKFEFVYRELFKFPPQMFRGAELIDFGAGTGENTVYLANWGAKCTLVEMNPDAYAISKEVFKKYAKNFNSQTFICSSIFDYNPTDDKKYDIVRCGGVLSHTAAKELAFQKIAGLVKPGGFLIFGDPNKAGGFQNMLQRFAVYHFAKTPDEMADVSEFLFKEDIDRSVKFIPRTRRAIIFDRWVIQSQDDPSVAEVMGWMNKGGLRLYSAYPSFSLPLLGDSTHHQPNFNAESASVANHAVLAELVWMLKTDADSEAFPKLMKKLNQFGDAFRGLTSYTANLNKNTQLDAGRFQELSRELVQSADTLDDFLQPVRDKLLIILKEADEFVSLVQKSDLKRVRAFIEKTEVLFRGMLGLRHVDFIAYKPKENEN</sequence>
<dbReference type="Pfam" id="PF08241">
    <property type="entry name" value="Methyltransf_11"/>
    <property type="match status" value="1"/>
</dbReference>
<dbReference type="SUPFAM" id="SSF53335">
    <property type="entry name" value="S-adenosyl-L-methionine-dependent methyltransferases"/>
    <property type="match status" value="1"/>
</dbReference>
<dbReference type="AlphaFoldDB" id="A0A1G1ZFZ2"/>
<evidence type="ECO:0000313" key="2">
    <source>
        <dbReference type="EMBL" id="OGY63538.1"/>
    </source>
</evidence>
<dbReference type="Proteomes" id="UP000177960">
    <property type="component" value="Unassembled WGS sequence"/>
</dbReference>
<accession>A0A1G1ZFZ2</accession>
<dbReference type="CDD" id="cd02440">
    <property type="entry name" value="AdoMet_MTases"/>
    <property type="match status" value="1"/>
</dbReference>
<organism evidence="2 3">
    <name type="scientific">Candidatus Harrisonbacteria bacterium RIFCSPHIGHO2_02_FULL_42_16</name>
    <dbReference type="NCBI Taxonomy" id="1798404"/>
    <lineage>
        <taxon>Bacteria</taxon>
        <taxon>Candidatus Harrisoniibacteriota</taxon>
    </lineage>
</organism>
<dbReference type="GO" id="GO:0008757">
    <property type="term" value="F:S-adenosylmethionine-dependent methyltransferase activity"/>
    <property type="evidence" value="ECO:0007669"/>
    <property type="project" value="InterPro"/>
</dbReference>
<gene>
    <name evidence="2" type="ORF">A3B92_01645</name>
</gene>
<dbReference type="PANTHER" id="PTHR43861">
    <property type="entry name" value="TRANS-ACONITATE 2-METHYLTRANSFERASE-RELATED"/>
    <property type="match status" value="1"/>
</dbReference>
<comment type="caution">
    <text evidence="2">The sequence shown here is derived from an EMBL/GenBank/DDBJ whole genome shotgun (WGS) entry which is preliminary data.</text>
</comment>
<proteinExistence type="predicted"/>
<dbReference type="InterPro" id="IPR013216">
    <property type="entry name" value="Methyltransf_11"/>
</dbReference>
<name>A0A1G1ZFZ2_9BACT</name>
<evidence type="ECO:0000313" key="3">
    <source>
        <dbReference type="Proteomes" id="UP000177960"/>
    </source>
</evidence>
<dbReference type="Gene3D" id="3.40.50.150">
    <property type="entry name" value="Vaccinia Virus protein VP39"/>
    <property type="match status" value="1"/>
</dbReference>
<reference evidence="2 3" key="1">
    <citation type="journal article" date="2016" name="Nat. Commun.">
        <title>Thousands of microbial genomes shed light on interconnected biogeochemical processes in an aquifer system.</title>
        <authorList>
            <person name="Anantharaman K."/>
            <person name="Brown C.T."/>
            <person name="Hug L.A."/>
            <person name="Sharon I."/>
            <person name="Castelle C.J."/>
            <person name="Probst A.J."/>
            <person name="Thomas B.C."/>
            <person name="Singh A."/>
            <person name="Wilkins M.J."/>
            <person name="Karaoz U."/>
            <person name="Brodie E.L."/>
            <person name="Williams K.H."/>
            <person name="Hubbard S.S."/>
            <person name="Banfield J.F."/>
        </authorList>
    </citation>
    <scope>NUCLEOTIDE SEQUENCE [LARGE SCALE GENOMIC DNA]</scope>
</reference>
<dbReference type="EMBL" id="MHJG01000021">
    <property type="protein sequence ID" value="OGY63538.1"/>
    <property type="molecule type" value="Genomic_DNA"/>
</dbReference>
<evidence type="ECO:0000259" key="1">
    <source>
        <dbReference type="Pfam" id="PF08241"/>
    </source>
</evidence>
<protein>
    <recommendedName>
        <fullName evidence="1">Methyltransferase type 11 domain-containing protein</fullName>
    </recommendedName>
</protein>
<dbReference type="STRING" id="1798404.A3B92_01645"/>
<feature type="domain" description="Methyltransferase type 11" evidence="1">
    <location>
        <begin position="65"/>
        <end position="163"/>
    </location>
</feature>
<dbReference type="InterPro" id="IPR029063">
    <property type="entry name" value="SAM-dependent_MTases_sf"/>
</dbReference>